<accession>A0A3R6CVV1</accession>
<sequence length="265" mass="30167">METYDQFPINLLESQGSITIPSVKVISDNVNIWENGGVVEHSVTPTSIILDTQSEGVSYIITNQKLGQFINLNGFFKEKSENKDRILLSTDLFAGGIGEYMCPDMLSLFYKQGKLAKLQFTITNPSRIVEFIIPIFDQIEVTPKEDDSYETKVKLWHLMCVIAISKANGIRNPTQRQLIETIMKRENMTEEHLNRVNNNATSISFMPPADDRKKLRILYDMVVIMIAGGQMTDEEKGLIGDIAYKFGFEPDKTLDYLMQTVFNEM</sequence>
<dbReference type="AlphaFoldDB" id="A0A3R6CVV1"/>
<name>A0A3R6CVV1_9BACT</name>
<organism evidence="1 2">
    <name type="scientific">Parabacteroides merdae</name>
    <dbReference type="NCBI Taxonomy" id="46503"/>
    <lineage>
        <taxon>Bacteria</taxon>
        <taxon>Pseudomonadati</taxon>
        <taxon>Bacteroidota</taxon>
        <taxon>Bacteroidia</taxon>
        <taxon>Bacteroidales</taxon>
        <taxon>Tannerellaceae</taxon>
        <taxon>Parabacteroides</taxon>
    </lineage>
</organism>
<gene>
    <name evidence="1" type="ORF">DW986_17160</name>
</gene>
<dbReference type="SUPFAM" id="SSF158682">
    <property type="entry name" value="TerB-like"/>
    <property type="match status" value="1"/>
</dbReference>
<dbReference type="Gene3D" id="1.10.3680.10">
    <property type="entry name" value="TerB-like"/>
    <property type="match status" value="1"/>
</dbReference>
<dbReference type="EMBL" id="QSEF01000030">
    <property type="protein sequence ID" value="RGZ44058.1"/>
    <property type="molecule type" value="Genomic_DNA"/>
</dbReference>
<evidence type="ECO:0000313" key="1">
    <source>
        <dbReference type="EMBL" id="RGZ44058.1"/>
    </source>
</evidence>
<proteinExistence type="predicted"/>
<reference evidence="1 2" key="1">
    <citation type="submission" date="2018-08" db="EMBL/GenBank/DDBJ databases">
        <title>A genome reference for cultivated species of the human gut microbiota.</title>
        <authorList>
            <person name="Zou Y."/>
            <person name="Xue W."/>
            <person name="Luo G."/>
        </authorList>
    </citation>
    <scope>NUCLEOTIDE SEQUENCE [LARGE SCALE GENOMIC DNA]</scope>
    <source>
        <strain evidence="1 2">AM50-15</strain>
    </source>
</reference>
<protein>
    <submittedName>
        <fullName evidence="1">TerB family tellurite resistance protein</fullName>
    </submittedName>
</protein>
<dbReference type="Proteomes" id="UP000285173">
    <property type="component" value="Unassembled WGS sequence"/>
</dbReference>
<comment type="caution">
    <text evidence="1">The sequence shown here is derived from an EMBL/GenBank/DDBJ whole genome shotgun (WGS) entry which is preliminary data.</text>
</comment>
<evidence type="ECO:0000313" key="2">
    <source>
        <dbReference type="Proteomes" id="UP000285173"/>
    </source>
</evidence>
<dbReference type="InterPro" id="IPR029024">
    <property type="entry name" value="TerB-like"/>
</dbReference>